<name>A0A248KJD3_9ENTR</name>
<accession>A0A248KJD3</accession>
<evidence type="ECO:0000313" key="2">
    <source>
        <dbReference type="Proteomes" id="UP000197098"/>
    </source>
</evidence>
<organism evidence="1 2">
    <name type="scientific">Kluyvera genomosp. 3</name>
    <dbReference type="NCBI Taxonomy" id="2774055"/>
    <lineage>
        <taxon>Bacteria</taxon>
        <taxon>Pseudomonadati</taxon>
        <taxon>Pseudomonadota</taxon>
        <taxon>Gammaproteobacteria</taxon>
        <taxon>Enterobacterales</taxon>
        <taxon>Enterobacteriaceae</taxon>
        <taxon>Kluyvera</taxon>
    </lineage>
</organism>
<proteinExistence type="predicted"/>
<dbReference type="AlphaFoldDB" id="A0A248KJD3"/>
<sequence length="126" mass="12602">MPAPQTGWGKAAEIAPQIAASIPGWEFGAEAAIPAAERAAEVVGNKGLQWVIDKAIRGAGGTLGGDFTSGEDATPSSVGAGAAANVVMEGIFHTPQALRIMKTLLAKNGEAIQAAADHIGVNPSMG</sequence>
<dbReference type="EMBL" id="CP022114">
    <property type="protein sequence ID" value="ASG63940.1"/>
    <property type="molecule type" value="Genomic_DNA"/>
</dbReference>
<gene>
    <name evidence="1" type="ORF">CEW81_18300</name>
</gene>
<reference evidence="1 2" key="1">
    <citation type="submission" date="2017-06" db="EMBL/GenBank/DDBJ databases">
        <title>Origin of plasmid-mediated fosfomycin resistance gene fosA3.</title>
        <authorList>
            <person name="Ito R."/>
            <person name="Pacey M.P."/>
            <person name="Doi Y."/>
        </authorList>
    </citation>
    <scope>NUCLEOTIDE SEQUENCE [LARGE SCALE GENOMIC DNA]</scope>
    <source>
        <strain evidence="1 2">YDC799</strain>
    </source>
</reference>
<evidence type="ECO:0000313" key="1">
    <source>
        <dbReference type="EMBL" id="ASG63940.1"/>
    </source>
</evidence>
<protein>
    <submittedName>
        <fullName evidence="1">Uncharacterized protein</fullName>
    </submittedName>
</protein>
<dbReference type="Proteomes" id="UP000197098">
    <property type="component" value="Chromosome"/>
</dbReference>